<dbReference type="InterPro" id="IPR014833">
    <property type="entry name" value="TnsA_N"/>
</dbReference>
<dbReference type="AlphaFoldDB" id="A0A829QB43"/>
<dbReference type="NCBIfam" id="NF033179">
    <property type="entry name" value="TnsA_like_Actin"/>
    <property type="match status" value="1"/>
</dbReference>
<dbReference type="Pfam" id="PF08722">
    <property type="entry name" value="Tn7_TnsA-like_N"/>
    <property type="match status" value="1"/>
</dbReference>
<evidence type="ECO:0000259" key="1">
    <source>
        <dbReference type="Pfam" id="PF08722"/>
    </source>
</evidence>
<protein>
    <recommendedName>
        <fullName evidence="1">TnsA endonuclease N-terminal domain-containing protein</fullName>
    </recommendedName>
</protein>
<dbReference type="InterPro" id="IPR048000">
    <property type="entry name" value="TnsA-like"/>
</dbReference>
<feature type="domain" description="TnsA endonuclease N-terminal" evidence="1">
    <location>
        <begin position="88"/>
        <end position="162"/>
    </location>
</feature>
<dbReference type="Proteomes" id="UP000020103">
    <property type="component" value="Unassembled WGS sequence"/>
</dbReference>
<accession>A0A829QB43</accession>
<evidence type="ECO:0000313" key="2">
    <source>
        <dbReference type="EMBL" id="EUA49364.1"/>
    </source>
</evidence>
<dbReference type="EMBL" id="JAOF01000001">
    <property type="protein sequence ID" value="EUA49364.1"/>
    <property type="molecule type" value="Genomic_DNA"/>
</dbReference>
<name>A0A829QB43_9MYCO</name>
<gene>
    <name evidence="2" type="ORF">I543_2750</name>
</gene>
<comment type="caution">
    <text evidence="2">The sequence shown here is derived from an EMBL/GenBank/DDBJ whole genome shotgun (WGS) entry which is preliminary data.</text>
</comment>
<proteinExistence type="predicted"/>
<evidence type="ECO:0000313" key="3">
    <source>
        <dbReference type="Proteomes" id="UP000020103"/>
    </source>
</evidence>
<reference evidence="2 3" key="1">
    <citation type="submission" date="2013-12" db="EMBL/GenBank/DDBJ databases">
        <authorList>
            <person name="Madinger N."/>
            <person name="Lenaerts A."/>
            <person name="Ordway D."/>
            <person name="DeGroote M.A."/>
            <person name="Parker T."/>
            <person name="Sizemore C."/>
            <person name="Tallon L.J."/>
            <person name="Sadzewicz L.K."/>
            <person name="Sengamalay N."/>
            <person name="Fraser C.M."/>
            <person name="Hine E."/>
            <person name="Shefchek K.A."/>
            <person name="Das S.P."/>
            <person name="Tettelin H."/>
        </authorList>
    </citation>
    <scope>NUCLEOTIDE SEQUENCE [LARGE SCALE GENOMIC DNA]</scope>
    <source>
        <strain evidence="2 3">21</strain>
    </source>
</reference>
<organism evidence="2 3">
    <name type="scientific">Mycobacteroides abscessus 21</name>
    <dbReference type="NCBI Taxonomy" id="1299324"/>
    <lineage>
        <taxon>Bacteria</taxon>
        <taxon>Bacillati</taxon>
        <taxon>Actinomycetota</taxon>
        <taxon>Actinomycetes</taxon>
        <taxon>Mycobacteriales</taxon>
        <taxon>Mycobacteriaceae</taxon>
        <taxon>Mycobacteroides</taxon>
        <taxon>Mycobacteroides abscessus</taxon>
    </lineage>
</organism>
<sequence>MGSALRTLPVNATDRTRVLARLGGSIENLELSMQLSELPLEQAVAIREFFSWPGKPNYEGLWWSSTARHHVCFESLLEAEYLMAADYDPSVVAIAAQPLAFLWPHAQRPRRSHVPDFFLRLNNGDGCIVDVRDARRVQADQDQFALTRRACLEIGWKYQLFTGIESSVLRTNLRWLSGYRHDRHRPDARTCTIIGEAFQRGEQLGYGIAEAARIADQSREVVLTNVFHLMWTQELAVDLHTPLCMQARVSS</sequence>